<protein>
    <recommendedName>
        <fullName evidence="1">NXF1/2/3/5-like leucine-rich repeat domain-containing protein</fullName>
    </recommendedName>
</protein>
<dbReference type="GO" id="GO:0005634">
    <property type="term" value="C:nucleus"/>
    <property type="evidence" value="ECO:0007669"/>
    <property type="project" value="TreeGrafter"/>
</dbReference>
<sequence length="104" mass="11473">MAATLQIIKENFPELLSLNLCKNKLYQLDGLSDIIQMVPTVNILNLSKNEVPSVWELGKMKGLKLEELWLKENPLCGIFPNQSTCVMSVVTSVTPPGELCNLGA</sequence>
<keyword evidence="3" id="KW-1185">Reference proteome</keyword>
<comment type="caution">
    <text evidence="2">The sequence shown here is derived from an EMBL/GenBank/DDBJ whole genome shotgun (WGS) entry which is preliminary data.</text>
</comment>
<dbReference type="EMBL" id="CYRY02046918">
    <property type="protein sequence ID" value="VCX42751.1"/>
    <property type="molecule type" value="Genomic_DNA"/>
</dbReference>
<dbReference type="GO" id="GO:0016973">
    <property type="term" value="P:poly(A)+ mRNA export from nucleus"/>
    <property type="evidence" value="ECO:0007669"/>
    <property type="project" value="TreeGrafter"/>
</dbReference>
<dbReference type="Gene3D" id="3.80.10.10">
    <property type="entry name" value="Ribonuclease Inhibitor"/>
    <property type="match status" value="1"/>
</dbReference>
<dbReference type="SUPFAM" id="SSF52058">
    <property type="entry name" value="L domain-like"/>
    <property type="match status" value="1"/>
</dbReference>
<accession>A0A9X9MD93</accession>
<name>A0A9X9MD93_GULGU</name>
<proteinExistence type="predicted"/>
<dbReference type="PANTHER" id="PTHR10662">
    <property type="entry name" value="NUCLEAR RNA EXPORT FACTOR"/>
    <property type="match status" value="1"/>
</dbReference>
<organism evidence="2 3">
    <name type="scientific">Gulo gulo</name>
    <name type="common">Wolverine</name>
    <name type="synonym">Gluton</name>
    <dbReference type="NCBI Taxonomy" id="48420"/>
    <lineage>
        <taxon>Eukaryota</taxon>
        <taxon>Metazoa</taxon>
        <taxon>Chordata</taxon>
        <taxon>Craniata</taxon>
        <taxon>Vertebrata</taxon>
        <taxon>Euteleostomi</taxon>
        <taxon>Mammalia</taxon>
        <taxon>Eutheria</taxon>
        <taxon>Laurasiatheria</taxon>
        <taxon>Carnivora</taxon>
        <taxon>Caniformia</taxon>
        <taxon>Musteloidea</taxon>
        <taxon>Mustelidae</taxon>
        <taxon>Guloninae</taxon>
        <taxon>Gulo</taxon>
    </lineage>
</organism>
<dbReference type="InterPro" id="IPR030217">
    <property type="entry name" value="NXF_fam"/>
</dbReference>
<evidence type="ECO:0000259" key="1">
    <source>
        <dbReference type="Pfam" id="PF24048"/>
    </source>
</evidence>
<evidence type="ECO:0000313" key="2">
    <source>
        <dbReference type="EMBL" id="VCX42751.1"/>
    </source>
</evidence>
<dbReference type="Pfam" id="PF24048">
    <property type="entry name" value="LRR_NXF1-5"/>
    <property type="match status" value="1"/>
</dbReference>
<dbReference type="InterPro" id="IPR057125">
    <property type="entry name" value="NXF1/2/3/5-like_LRR"/>
</dbReference>
<dbReference type="InterPro" id="IPR032675">
    <property type="entry name" value="LRR_dom_sf"/>
</dbReference>
<gene>
    <name evidence="2" type="ORF">BN2614_LOCUS1</name>
</gene>
<dbReference type="Proteomes" id="UP000269945">
    <property type="component" value="Unassembled WGS sequence"/>
</dbReference>
<feature type="domain" description="NXF1/2/3/5-like leucine-rich repeat" evidence="1">
    <location>
        <begin position="1"/>
        <end position="90"/>
    </location>
</feature>
<dbReference type="GO" id="GO:0003723">
    <property type="term" value="F:RNA binding"/>
    <property type="evidence" value="ECO:0007669"/>
    <property type="project" value="TreeGrafter"/>
</dbReference>
<dbReference type="AlphaFoldDB" id="A0A9X9MD93"/>
<reference evidence="2 3" key="1">
    <citation type="submission" date="2018-10" db="EMBL/GenBank/DDBJ databases">
        <authorList>
            <person name="Ekblom R."/>
            <person name="Jareborg N."/>
        </authorList>
    </citation>
    <scope>NUCLEOTIDE SEQUENCE [LARGE SCALE GENOMIC DNA]</scope>
    <source>
        <tissue evidence="2">Muscle</tissue>
    </source>
</reference>
<dbReference type="PANTHER" id="PTHR10662:SF15">
    <property type="entry name" value="NUCLEAR RNA EXPORT FACTOR 5"/>
    <property type="match status" value="1"/>
</dbReference>
<evidence type="ECO:0000313" key="3">
    <source>
        <dbReference type="Proteomes" id="UP000269945"/>
    </source>
</evidence>